<feature type="binding site" evidence="12">
    <location>
        <position position="262"/>
    </location>
    <ligand>
        <name>substrate</name>
    </ligand>
</feature>
<evidence type="ECO:0000256" key="3">
    <source>
        <dbReference type="ARBA" id="ARBA00022670"/>
    </source>
</evidence>
<dbReference type="SUPFAM" id="SSF46934">
    <property type="entry name" value="UBA-like"/>
    <property type="match status" value="1"/>
</dbReference>
<dbReference type="FunFam" id="1.10.8.10:FF:000086">
    <property type="entry name" value="Ubiquitin carboxyl-terminal hydrolase"/>
    <property type="match status" value="1"/>
</dbReference>
<feature type="domain" description="USP" evidence="17">
    <location>
        <begin position="324"/>
        <end position="769"/>
    </location>
</feature>
<dbReference type="CDD" id="cd14294">
    <property type="entry name" value="UBA1_UBP5_like"/>
    <property type="match status" value="1"/>
</dbReference>
<evidence type="ECO:0000256" key="9">
    <source>
        <dbReference type="ARBA" id="ARBA00022807"/>
    </source>
</evidence>
<evidence type="ECO:0000256" key="12">
    <source>
        <dbReference type="PIRSR" id="PIRSR016308-2"/>
    </source>
</evidence>
<dbReference type="PANTHER" id="PTHR21646:SF10">
    <property type="entry name" value="UBIQUITIN CARBOXYL-TERMINAL HYDROLASE 14"/>
    <property type="match status" value="1"/>
</dbReference>
<dbReference type="InterPro" id="IPR038765">
    <property type="entry name" value="Papain-like_cys_pep_sf"/>
</dbReference>
<dbReference type="Pfam" id="PF00443">
    <property type="entry name" value="UCH"/>
    <property type="match status" value="1"/>
</dbReference>
<evidence type="ECO:0000256" key="11">
    <source>
        <dbReference type="PIRSR" id="PIRSR016308-1"/>
    </source>
</evidence>
<dbReference type="Gene3D" id="1.10.8.10">
    <property type="entry name" value="DNA helicase RuvA subunit, C-terminal domain"/>
    <property type="match status" value="2"/>
</dbReference>
<dbReference type="PIRSF" id="PIRSF016308">
    <property type="entry name" value="UBP"/>
    <property type="match status" value="1"/>
</dbReference>
<dbReference type="GO" id="GO:0006508">
    <property type="term" value="P:proteolysis"/>
    <property type="evidence" value="ECO:0007669"/>
    <property type="project" value="UniProtKB-KW"/>
</dbReference>
<evidence type="ECO:0000256" key="8">
    <source>
        <dbReference type="ARBA" id="ARBA00022801"/>
    </source>
</evidence>
<evidence type="ECO:0000256" key="7">
    <source>
        <dbReference type="ARBA" id="ARBA00022786"/>
    </source>
</evidence>
<evidence type="ECO:0000256" key="1">
    <source>
        <dbReference type="ARBA" id="ARBA00000707"/>
    </source>
</evidence>
<feature type="binding site" evidence="13">
    <location>
        <position position="197"/>
    </location>
    <ligand>
        <name>Zn(2+)</name>
        <dbReference type="ChEBI" id="CHEBI:29105"/>
    </ligand>
</feature>
<keyword evidence="10 13" id="KW-0862">Zinc</keyword>
<dbReference type="InterPro" id="IPR050185">
    <property type="entry name" value="Ub_carboxyl-term_hydrolase"/>
</dbReference>
<keyword evidence="20" id="KW-1185">Reference proteome</keyword>
<dbReference type="PANTHER" id="PTHR21646">
    <property type="entry name" value="UBIQUITIN CARBOXYL-TERMINAL HYDROLASE"/>
    <property type="match status" value="1"/>
</dbReference>
<dbReference type="InterPro" id="IPR041432">
    <property type="entry name" value="UBP13_Znf-UBP_var"/>
</dbReference>
<keyword evidence="4 13" id="KW-0479">Metal-binding</keyword>
<keyword evidence="3 15" id="KW-0645">Protease</keyword>
<evidence type="ECO:0000256" key="4">
    <source>
        <dbReference type="ARBA" id="ARBA00022723"/>
    </source>
</evidence>
<dbReference type="Pfam" id="PF02148">
    <property type="entry name" value="zf-UBP"/>
    <property type="match status" value="1"/>
</dbReference>
<dbReference type="Pfam" id="PF00627">
    <property type="entry name" value="UBA"/>
    <property type="match status" value="2"/>
</dbReference>
<dbReference type="InterPro" id="IPR015940">
    <property type="entry name" value="UBA"/>
</dbReference>
<keyword evidence="8 15" id="KW-0378">Hydrolase</keyword>
<dbReference type="InterPro" id="IPR028889">
    <property type="entry name" value="USP"/>
</dbReference>
<dbReference type="EMBL" id="MTYJ01000115">
    <property type="protein sequence ID" value="OQV13825.1"/>
    <property type="molecule type" value="Genomic_DNA"/>
</dbReference>
<feature type="binding site" evidence="12">
    <location>
        <begin position="219"/>
        <end position="222"/>
    </location>
    <ligand>
        <name>substrate</name>
    </ligand>
</feature>
<feature type="active site" description="Proton acceptor" evidence="11">
    <location>
        <position position="731"/>
    </location>
</feature>
<evidence type="ECO:0000256" key="6">
    <source>
        <dbReference type="ARBA" id="ARBA00022771"/>
    </source>
</evidence>
<dbReference type="SUPFAM" id="SSF57850">
    <property type="entry name" value="RING/U-box"/>
    <property type="match status" value="1"/>
</dbReference>
<feature type="domain" description="UBA" evidence="16">
    <location>
        <begin position="578"/>
        <end position="619"/>
    </location>
</feature>
<feature type="active site" description="Nucleophile" evidence="11">
    <location>
        <position position="333"/>
    </location>
</feature>
<dbReference type="PROSITE" id="PS50235">
    <property type="entry name" value="USP_3"/>
    <property type="match status" value="1"/>
</dbReference>
<keyword evidence="5" id="KW-0677">Repeat</keyword>
<organism evidence="19 20">
    <name type="scientific">Hypsibius exemplaris</name>
    <name type="common">Freshwater tardigrade</name>
    <dbReference type="NCBI Taxonomy" id="2072580"/>
    <lineage>
        <taxon>Eukaryota</taxon>
        <taxon>Metazoa</taxon>
        <taxon>Ecdysozoa</taxon>
        <taxon>Tardigrada</taxon>
        <taxon>Eutardigrada</taxon>
        <taxon>Parachela</taxon>
        <taxon>Hypsibioidea</taxon>
        <taxon>Hypsibiidae</taxon>
        <taxon>Hypsibius</taxon>
    </lineage>
</organism>
<feature type="binding site" evidence="12">
    <location>
        <position position="257"/>
    </location>
    <ligand>
        <name>substrate</name>
    </ligand>
</feature>
<dbReference type="CDD" id="cd14386">
    <property type="entry name" value="UBA2_UBP5"/>
    <property type="match status" value="1"/>
</dbReference>
<evidence type="ECO:0000313" key="19">
    <source>
        <dbReference type="EMBL" id="OQV13825.1"/>
    </source>
</evidence>
<evidence type="ECO:0000256" key="2">
    <source>
        <dbReference type="ARBA" id="ARBA00009085"/>
    </source>
</evidence>
<dbReference type="GO" id="GO:0008270">
    <property type="term" value="F:zinc ion binding"/>
    <property type="evidence" value="ECO:0007669"/>
    <property type="project" value="UniProtKB-KW"/>
</dbReference>
<feature type="domain" description="UBA" evidence="16">
    <location>
        <begin position="639"/>
        <end position="679"/>
    </location>
</feature>
<dbReference type="Gene3D" id="3.90.70.10">
    <property type="entry name" value="Cysteine proteinases"/>
    <property type="match status" value="1"/>
</dbReference>
<evidence type="ECO:0000313" key="20">
    <source>
        <dbReference type="Proteomes" id="UP000192578"/>
    </source>
</evidence>
<reference evidence="20" key="1">
    <citation type="submission" date="2017-01" db="EMBL/GenBank/DDBJ databases">
        <title>Comparative genomics of anhydrobiosis in the tardigrade Hypsibius dujardini.</title>
        <authorList>
            <person name="Yoshida Y."/>
            <person name="Koutsovoulos G."/>
            <person name="Laetsch D."/>
            <person name="Stevens L."/>
            <person name="Kumar S."/>
            <person name="Horikawa D."/>
            <person name="Ishino K."/>
            <person name="Komine S."/>
            <person name="Tomita M."/>
            <person name="Blaxter M."/>
            <person name="Arakawa K."/>
        </authorList>
    </citation>
    <scope>NUCLEOTIDE SEQUENCE [LARGE SCALE GENOMIC DNA]</scope>
    <source>
        <strain evidence="20">Z151</strain>
    </source>
</reference>
<comment type="caution">
    <text evidence="19">The sequence shown here is derived from an EMBL/GenBank/DDBJ whole genome shotgun (WGS) entry which is preliminary data.</text>
</comment>
<dbReference type="GO" id="GO:0004843">
    <property type="term" value="F:cysteine-type deubiquitinase activity"/>
    <property type="evidence" value="ECO:0007669"/>
    <property type="project" value="UniProtKB-UniRule"/>
</dbReference>
<feature type="binding site" evidence="13">
    <location>
        <position position="230"/>
    </location>
    <ligand>
        <name>Zn(2+)</name>
        <dbReference type="ChEBI" id="CHEBI:29105"/>
    </ligand>
</feature>
<keyword evidence="6 14" id="KW-0863">Zinc-finger</keyword>
<evidence type="ECO:0000256" key="10">
    <source>
        <dbReference type="ARBA" id="ARBA00022833"/>
    </source>
</evidence>
<dbReference type="EC" id="3.4.19.12" evidence="15"/>
<dbReference type="PROSITE" id="PS50030">
    <property type="entry name" value="UBA"/>
    <property type="match status" value="2"/>
</dbReference>
<dbReference type="InterPro" id="IPR001394">
    <property type="entry name" value="Peptidase_C19_UCH"/>
</dbReference>
<feature type="domain" description="UBP-type" evidence="18">
    <location>
        <begin position="173"/>
        <end position="281"/>
    </location>
</feature>
<dbReference type="InterPro" id="IPR013083">
    <property type="entry name" value="Znf_RING/FYVE/PHD"/>
</dbReference>
<feature type="binding site" evidence="12">
    <location>
        <position position="259"/>
    </location>
    <ligand>
        <name>substrate</name>
    </ligand>
</feature>
<dbReference type="GO" id="GO:0016579">
    <property type="term" value="P:protein deubiquitination"/>
    <property type="evidence" value="ECO:0007669"/>
    <property type="project" value="InterPro"/>
</dbReference>
<dbReference type="FunFam" id="3.30.40.10:FF:000026">
    <property type="entry name" value="Ubiquitin carboxyl-terminal hydrolase"/>
    <property type="match status" value="1"/>
</dbReference>
<feature type="binding site" evidence="12">
    <location>
        <position position="207"/>
    </location>
    <ligand>
        <name>substrate</name>
    </ligand>
</feature>
<dbReference type="InterPro" id="IPR018200">
    <property type="entry name" value="USP_CS"/>
</dbReference>
<dbReference type="PROSITE" id="PS00973">
    <property type="entry name" value="USP_2"/>
    <property type="match status" value="1"/>
</dbReference>
<evidence type="ECO:0000259" key="16">
    <source>
        <dbReference type="PROSITE" id="PS50030"/>
    </source>
</evidence>
<dbReference type="SUPFAM" id="SSF54001">
    <property type="entry name" value="Cysteine proteinases"/>
    <property type="match status" value="1"/>
</dbReference>
<feature type="binding site" evidence="13">
    <location>
        <position position="200"/>
    </location>
    <ligand>
        <name>Zn(2+)</name>
        <dbReference type="ChEBI" id="CHEBI:29105"/>
    </ligand>
</feature>
<keyword evidence="7 15" id="KW-0833">Ubl conjugation pathway</keyword>
<dbReference type="Pfam" id="PF17807">
    <property type="entry name" value="zf-UBP_var"/>
    <property type="match status" value="1"/>
</dbReference>
<dbReference type="InterPro" id="IPR009060">
    <property type="entry name" value="UBA-like_sf"/>
</dbReference>
<evidence type="ECO:0000256" key="13">
    <source>
        <dbReference type="PIRSR" id="PIRSR016308-3"/>
    </source>
</evidence>
<accession>A0A1W0WF38</accession>
<gene>
    <name evidence="19" type="ORF">BV898_11934</name>
</gene>
<dbReference type="Gene3D" id="3.30.40.10">
    <property type="entry name" value="Zinc/RING finger domain, C3HC4 (zinc finger)"/>
    <property type="match status" value="2"/>
</dbReference>
<dbReference type="InterPro" id="IPR001607">
    <property type="entry name" value="Znf_UBP"/>
</dbReference>
<evidence type="ECO:0000256" key="15">
    <source>
        <dbReference type="RuleBase" id="RU366025"/>
    </source>
</evidence>
<dbReference type="PROSITE" id="PS00972">
    <property type="entry name" value="USP_1"/>
    <property type="match status" value="1"/>
</dbReference>
<keyword evidence="9 15" id="KW-0788">Thiol protease</keyword>
<dbReference type="AlphaFoldDB" id="A0A1W0WF38"/>
<evidence type="ECO:0000256" key="5">
    <source>
        <dbReference type="ARBA" id="ARBA00022737"/>
    </source>
</evidence>
<evidence type="ECO:0000256" key="14">
    <source>
        <dbReference type="PROSITE-ProRule" id="PRU00502"/>
    </source>
</evidence>
<dbReference type="SMART" id="SM00290">
    <property type="entry name" value="ZnF_UBP"/>
    <property type="match status" value="1"/>
</dbReference>
<dbReference type="OrthoDB" id="361536at2759"/>
<comment type="catalytic activity">
    <reaction evidence="1 15">
        <text>Thiol-dependent hydrolysis of ester, thioester, amide, peptide and isopeptide bonds formed by the C-terminal Gly of ubiquitin (a 76-residue protein attached to proteins as an intracellular targeting signal).</text>
        <dbReference type="EC" id="3.4.19.12"/>
    </reaction>
</comment>
<feature type="binding site" evidence="13">
    <location>
        <position position="217"/>
    </location>
    <ligand>
        <name>Zn(2+)</name>
        <dbReference type="ChEBI" id="CHEBI:29105"/>
    </ligand>
</feature>
<dbReference type="InterPro" id="IPR016652">
    <property type="entry name" value="Ubiquitinyl_hydrolase"/>
</dbReference>
<dbReference type="PROSITE" id="PS50271">
    <property type="entry name" value="ZF_UBP"/>
    <property type="match status" value="1"/>
</dbReference>
<evidence type="ECO:0000259" key="17">
    <source>
        <dbReference type="PROSITE" id="PS50235"/>
    </source>
</evidence>
<proteinExistence type="inferred from homology"/>
<evidence type="ECO:0000259" key="18">
    <source>
        <dbReference type="PROSITE" id="PS50271"/>
    </source>
</evidence>
<name>A0A1W0WF38_HYPEX</name>
<comment type="similarity">
    <text evidence="2 15">Belongs to the peptidase C19 family.</text>
</comment>
<sequence>MSKATTDLPAALLALEQNLPNVRVPGAHDKIYKDECVYSFDSPESETGLYICLNTFLGFGRQHVEKHYAKTENAVYLHLKRTKKPIAQSKHDIEGNQLPKRLAIGLEGGFDTREPKFEYDEVWSIVVLPDFLSIPLPYELLPTKIATAVSAIQTFDSARKLEEMTPWDGEQRLASRYAYELMQLENGVRIAPAGWKCENCDLTANLWMNLTDGRVFCGRKNFDGSGGNNHAIDHYNATKYPLAVKLGTITPTGGDVYSYPEDDMVLDPLLADHLAHFGVNIQQMEKTEKNMAEMEVDLNQKYDEWSLIQESDSKLVPLYGPGFTGMINLGNSCYMNSVMQVLFILPDFKEQGLETSSVEGIRPYMFKSLVGKDHPEFGTKRQQDAEEFFRHLMTMIERCDRSGPSATDAFQYKVEERTQCGQSGKVRYTTRGDCVWSVMIPTEAAMNKHELAAYEERKKTALAKGEKADSVDLVRPVISFNSCIQNFASVEDIDDFYSSAVRGKTRATKSTRFVTFPDYLLIQLKKFTVGPDWVPKKLDVSVDMPLTLDIGFLRAYGRKPDEELLPEDDEVPPTPVVRIDESMVQQLMEAGFSKEGCQRAVFHTASSGVETAMNWIMEHMLDEDFNTPFQIPGAKKEVQVSEENIENIMTMGFTREQSIRALENTDNDITRAIDWIFSHADDDVEPAPAAAVPNANGNKPPVPDHNCRDGPGAYRLRAFISHMGTSTACGHYVCHILKDDKWVIYNDEKVALSEKPPKDLGYLYLYERVGN</sequence>
<protein>
    <recommendedName>
        <fullName evidence="15">Ubiquitin carboxyl-terminal hydrolase</fullName>
        <ecNumber evidence="15">3.4.19.12</ecNumber>
    </recommendedName>
</protein>
<dbReference type="SMART" id="SM00165">
    <property type="entry name" value="UBA"/>
    <property type="match status" value="2"/>
</dbReference>
<dbReference type="Proteomes" id="UP000192578">
    <property type="component" value="Unassembled WGS sequence"/>
</dbReference>